<evidence type="ECO:0000313" key="1">
    <source>
        <dbReference type="EMBL" id="CAF4550649.1"/>
    </source>
</evidence>
<reference evidence="1" key="1">
    <citation type="submission" date="2021-02" db="EMBL/GenBank/DDBJ databases">
        <authorList>
            <person name="Nowell W R."/>
        </authorList>
    </citation>
    <scope>NUCLEOTIDE SEQUENCE</scope>
</reference>
<feature type="non-terminal residue" evidence="1">
    <location>
        <position position="1"/>
    </location>
</feature>
<gene>
    <name evidence="1" type="ORF">SMN809_LOCUS37019</name>
</gene>
<proteinExistence type="predicted"/>
<sequence length="81" mass="9249">SISRPIQGAVITMPATEFYDYFALPLTISQAYEQYKIDHPQVPSDATVYIYWQVMNGDIMLTLANEHINTGEQQPNLRCLI</sequence>
<protein>
    <submittedName>
        <fullName evidence="1">Uncharacterized protein</fullName>
    </submittedName>
</protein>
<evidence type="ECO:0000313" key="2">
    <source>
        <dbReference type="Proteomes" id="UP000676336"/>
    </source>
</evidence>
<accession>A0A8S2YHQ9</accession>
<organism evidence="1 2">
    <name type="scientific">Rotaria magnacalcarata</name>
    <dbReference type="NCBI Taxonomy" id="392030"/>
    <lineage>
        <taxon>Eukaryota</taxon>
        <taxon>Metazoa</taxon>
        <taxon>Spiralia</taxon>
        <taxon>Gnathifera</taxon>
        <taxon>Rotifera</taxon>
        <taxon>Eurotatoria</taxon>
        <taxon>Bdelloidea</taxon>
        <taxon>Philodinida</taxon>
        <taxon>Philodinidae</taxon>
        <taxon>Rotaria</taxon>
    </lineage>
</organism>
<dbReference type="AlphaFoldDB" id="A0A8S2YHQ9"/>
<feature type="non-terminal residue" evidence="1">
    <location>
        <position position="81"/>
    </location>
</feature>
<dbReference type="EMBL" id="CAJOBI010092851">
    <property type="protein sequence ID" value="CAF4550649.1"/>
    <property type="molecule type" value="Genomic_DNA"/>
</dbReference>
<comment type="caution">
    <text evidence="1">The sequence shown here is derived from an EMBL/GenBank/DDBJ whole genome shotgun (WGS) entry which is preliminary data.</text>
</comment>
<name>A0A8S2YHQ9_9BILA</name>
<dbReference type="Proteomes" id="UP000676336">
    <property type="component" value="Unassembled WGS sequence"/>
</dbReference>